<dbReference type="Gene3D" id="1.10.1220.10">
    <property type="entry name" value="Met repressor-like"/>
    <property type="match status" value="1"/>
</dbReference>
<evidence type="ECO:0000313" key="2">
    <source>
        <dbReference type="Proteomes" id="UP001464378"/>
    </source>
</evidence>
<accession>A0ABV1E4M8</accession>
<sequence length="130" mass="14823">METSEKVSVNMNIATLSQIDLLVDKGYYSNRSDFINQAVRQALNEKKSVIEEMSKQQNDLDFRWFIGVMALEKEELLKSKGNQVKIKIKGYGLLGIDSELDDLVIENVESIAVKGKVICSDRIKKHFKIQ</sequence>
<dbReference type="EMBL" id="JBBMFK010000002">
    <property type="protein sequence ID" value="MEQ2442263.1"/>
    <property type="molecule type" value="Genomic_DNA"/>
</dbReference>
<evidence type="ECO:0008006" key="3">
    <source>
        <dbReference type="Google" id="ProtNLM"/>
    </source>
</evidence>
<comment type="caution">
    <text evidence="1">The sequence shown here is derived from an EMBL/GenBank/DDBJ whole genome shotgun (WGS) entry which is preliminary data.</text>
</comment>
<dbReference type="InterPro" id="IPR013321">
    <property type="entry name" value="Arc_rbn_hlx_hlx"/>
</dbReference>
<dbReference type="CDD" id="cd22231">
    <property type="entry name" value="RHH_NikR_HicB-like"/>
    <property type="match status" value="1"/>
</dbReference>
<dbReference type="Pfam" id="PF17723">
    <property type="entry name" value="RHH_8"/>
    <property type="match status" value="1"/>
</dbReference>
<dbReference type="Proteomes" id="UP001464378">
    <property type="component" value="Unassembled WGS sequence"/>
</dbReference>
<name>A0ABV1E4M8_9FIRM</name>
<evidence type="ECO:0000313" key="1">
    <source>
        <dbReference type="EMBL" id="MEQ2442263.1"/>
    </source>
</evidence>
<dbReference type="PANTHER" id="PTHR36215">
    <property type="entry name" value="BLL4998 PROTEIN"/>
    <property type="match status" value="1"/>
</dbReference>
<dbReference type="RefSeq" id="WP_294521924.1">
    <property type="nucleotide sequence ID" value="NZ_JBBMFK010000002.1"/>
</dbReference>
<protein>
    <recommendedName>
        <fullName evidence="3">CopG family transcriptional regulator</fullName>
    </recommendedName>
</protein>
<dbReference type="PANTHER" id="PTHR36215:SF1">
    <property type="entry name" value="BLL4998 PROTEIN"/>
    <property type="match status" value="1"/>
</dbReference>
<organism evidence="1 2">
    <name type="scientific">Pseudoflavonifractor intestinihominis</name>
    <dbReference type="NCBI Taxonomy" id="3133171"/>
    <lineage>
        <taxon>Bacteria</taxon>
        <taxon>Bacillati</taxon>
        <taxon>Bacillota</taxon>
        <taxon>Clostridia</taxon>
        <taxon>Eubacteriales</taxon>
        <taxon>Oscillospiraceae</taxon>
        <taxon>Pseudoflavonifractor</taxon>
    </lineage>
</organism>
<proteinExistence type="predicted"/>
<gene>
    <name evidence="1" type="ORF">WMO64_02125</name>
</gene>
<dbReference type="InterPro" id="IPR010985">
    <property type="entry name" value="Ribbon_hlx_hlx"/>
</dbReference>
<keyword evidence="2" id="KW-1185">Reference proteome</keyword>
<dbReference type="SUPFAM" id="SSF47598">
    <property type="entry name" value="Ribbon-helix-helix"/>
    <property type="match status" value="1"/>
</dbReference>
<dbReference type="InterPro" id="IPR041088">
    <property type="entry name" value="RHH_8"/>
</dbReference>
<reference evidence="1 2" key="1">
    <citation type="submission" date="2024-03" db="EMBL/GenBank/DDBJ databases">
        <title>Human intestinal bacterial collection.</title>
        <authorList>
            <person name="Pauvert C."/>
            <person name="Hitch T.C.A."/>
            <person name="Clavel T."/>
        </authorList>
    </citation>
    <scope>NUCLEOTIDE SEQUENCE [LARGE SCALE GENOMIC DNA]</scope>
    <source>
        <strain evidence="1 2">CLA-AP-H29</strain>
    </source>
</reference>